<dbReference type="InterPro" id="IPR028094">
    <property type="entry name" value="RTC4_C"/>
</dbReference>
<keyword evidence="7" id="KW-0539">Nucleus</keyword>
<organism evidence="10 11">
    <name type="scientific">Knufia obscura</name>
    <dbReference type="NCBI Taxonomy" id="1635080"/>
    <lineage>
        <taxon>Eukaryota</taxon>
        <taxon>Fungi</taxon>
        <taxon>Dikarya</taxon>
        <taxon>Ascomycota</taxon>
        <taxon>Pezizomycotina</taxon>
        <taxon>Eurotiomycetes</taxon>
        <taxon>Chaetothyriomycetidae</taxon>
        <taxon>Chaetothyriales</taxon>
        <taxon>Trichomeriaceae</taxon>
        <taxon>Knufia</taxon>
    </lineage>
</organism>
<dbReference type="Proteomes" id="UP001334248">
    <property type="component" value="Unassembled WGS sequence"/>
</dbReference>
<dbReference type="EMBL" id="JAVHJV010000008">
    <property type="protein sequence ID" value="KAK5940500.1"/>
    <property type="molecule type" value="Genomic_DNA"/>
</dbReference>
<proteinExistence type="inferred from homology"/>
<feature type="compositionally biased region" description="Polar residues" evidence="8">
    <location>
        <begin position="115"/>
        <end position="127"/>
    </location>
</feature>
<evidence type="ECO:0000259" key="9">
    <source>
        <dbReference type="SMART" id="SM01312"/>
    </source>
</evidence>
<feature type="compositionally biased region" description="Basic residues" evidence="8">
    <location>
        <begin position="180"/>
        <end position="191"/>
    </location>
</feature>
<dbReference type="SMART" id="SM01312">
    <property type="entry name" value="RTC4"/>
    <property type="match status" value="1"/>
</dbReference>
<keyword evidence="6" id="KW-0963">Cytoplasm</keyword>
<sequence>MQQDSSYSRTYLTAANNHYQPIHAFSNDPKVIAERQARNEQLRRLGPSAARRRNVPSLLKVVAARSSAVGSTSAVAAAPGIPTAIDMADVEEDVNRPPESSDDEEAILPKPVETTLPTPASTQSSQLKRPLQKTDGNRRASKRLKQDKDEDISSTIPETMPISKSQNEPDWLSQASQSSQKKRTQVYKSRKYVPAPQEPATPEKKGKAKAFVAADDIPPTPPSRVSEKNKKMVLLTQSPSKRSPSPKRAFFIPDDFDDDIEIRKGSTTDGSKESLFDKPERSRQRRGSDSSLSSADSFIEYKFDEATRARLGVIEKSDLEESKQPELDPDHVLCPMCKRSLLKADLDLPSSDLSKLPLSKQQKFCFDHRIQDAKRTWAEKGYPEINFDDLGSSSRLRKHIKSLPSIIQRKKTSHYLTVLDDAISAAKGNQTAIKRYFDVTAVTTIHNGYYGPHGAKVISAAIAEDVEVTKALKKATRSDKSFKLAGLGRAIDCVLLPEVIVKLVIEDMNLLSSRGARTGKAEEEARKVLEESVDVGLMLCGDDDHVEGMDDEDTLYE</sequence>
<evidence type="ECO:0000256" key="8">
    <source>
        <dbReference type="SAM" id="MobiDB-lite"/>
    </source>
</evidence>
<dbReference type="Pfam" id="PF14474">
    <property type="entry name" value="RTC4"/>
    <property type="match status" value="1"/>
</dbReference>
<comment type="subcellular location">
    <subcellularLocation>
        <location evidence="3">Cytoplasm</location>
    </subcellularLocation>
    <subcellularLocation>
        <location evidence="2">Nucleus</location>
    </subcellularLocation>
</comment>
<evidence type="ECO:0000256" key="6">
    <source>
        <dbReference type="ARBA" id="ARBA00022490"/>
    </source>
</evidence>
<feature type="compositionally biased region" description="Polar residues" evidence="8">
    <location>
        <begin position="153"/>
        <end position="179"/>
    </location>
</feature>
<protein>
    <recommendedName>
        <fullName evidence="5">Restriction of telomere capping protein 4</fullName>
    </recommendedName>
</protein>
<name>A0ABR0RIT3_9EURO</name>
<comment type="caution">
    <text evidence="10">The sequence shown here is derived from an EMBL/GenBank/DDBJ whole genome shotgun (WGS) entry which is preliminary data.</text>
</comment>
<evidence type="ECO:0000256" key="1">
    <source>
        <dbReference type="ARBA" id="ARBA00002738"/>
    </source>
</evidence>
<feature type="compositionally biased region" description="Low complexity" evidence="8">
    <location>
        <begin position="238"/>
        <end position="253"/>
    </location>
</feature>
<dbReference type="PANTHER" id="PTHR41391:SF1">
    <property type="entry name" value="RESTRICTION OF TELOMERE CAPPING PROTEIN 4"/>
    <property type="match status" value="1"/>
</dbReference>
<feature type="domain" description="Restriction of telomere capping protein 4 C-terminal" evidence="9">
    <location>
        <begin position="406"/>
        <end position="542"/>
    </location>
</feature>
<evidence type="ECO:0000256" key="5">
    <source>
        <dbReference type="ARBA" id="ARBA00015162"/>
    </source>
</evidence>
<evidence type="ECO:0000256" key="7">
    <source>
        <dbReference type="ARBA" id="ARBA00023242"/>
    </source>
</evidence>
<keyword evidence="11" id="KW-1185">Reference proteome</keyword>
<evidence type="ECO:0000256" key="2">
    <source>
        <dbReference type="ARBA" id="ARBA00004123"/>
    </source>
</evidence>
<evidence type="ECO:0000256" key="3">
    <source>
        <dbReference type="ARBA" id="ARBA00004496"/>
    </source>
</evidence>
<evidence type="ECO:0000313" key="11">
    <source>
        <dbReference type="Proteomes" id="UP001334248"/>
    </source>
</evidence>
<dbReference type="RefSeq" id="XP_064728590.1">
    <property type="nucleotide sequence ID" value="XM_064875325.1"/>
</dbReference>
<dbReference type="GeneID" id="90000365"/>
<reference evidence="10 11" key="1">
    <citation type="journal article" date="2023" name="Res Sq">
        <title>Genomic and morphological characterization of Knufia obscura isolated from the Mars 2020 spacecraft assembly facility.</title>
        <authorList>
            <person name="Chander A.M."/>
            <person name="Teixeira M.M."/>
            <person name="Singh N.K."/>
            <person name="Williams M.P."/>
            <person name="Parker C.W."/>
            <person name="Leo P."/>
            <person name="Stajich J.E."/>
            <person name="Torok T."/>
            <person name="Tighe S."/>
            <person name="Mason C.E."/>
            <person name="Venkateswaran K."/>
        </authorList>
    </citation>
    <scope>NUCLEOTIDE SEQUENCE [LARGE SCALE GENOMIC DNA]</scope>
    <source>
        <strain evidence="10 11">CCFEE 5817</strain>
    </source>
</reference>
<feature type="region of interest" description="Disordered" evidence="8">
    <location>
        <begin position="93"/>
        <end position="292"/>
    </location>
</feature>
<comment type="similarity">
    <text evidence="4">Belongs to the RTC4 family.</text>
</comment>
<feature type="compositionally biased region" description="Basic and acidic residues" evidence="8">
    <location>
        <begin position="261"/>
        <end position="288"/>
    </location>
</feature>
<gene>
    <name evidence="10" type="ORF">PMZ80_006916</name>
</gene>
<comment type="function">
    <text evidence="1">May be involved in a process influencing telomere capping.</text>
</comment>
<dbReference type="PANTHER" id="PTHR41391">
    <property type="entry name" value="RESTRICTION OF TELOMERE CAPPING PROTEIN 4"/>
    <property type="match status" value="1"/>
</dbReference>
<evidence type="ECO:0000313" key="10">
    <source>
        <dbReference type="EMBL" id="KAK5940500.1"/>
    </source>
</evidence>
<dbReference type="InterPro" id="IPR039024">
    <property type="entry name" value="RTC4"/>
</dbReference>
<evidence type="ECO:0000256" key="4">
    <source>
        <dbReference type="ARBA" id="ARBA00009461"/>
    </source>
</evidence>
<accession>A0ABR0RIT3</accession>